<dbReference type="Gene3D" id="3.40.1440.10">
    <property type="entry name" value="GIY-YIG endonuclease"/>
    <property type="match status" value="1"/>
</dbReference>
<dbReference type="STRING" id="1313304.CALK_1945"/>
<dbReference type="InterPro" id="IPR047296">
    <property type="entry name" value="GIY-YIG_UvrC_Cho"/>
</dbReference>
<dbReference type="SUPFAM" id="SSF46600">
    <property type="entry name" value="C-terminal UvrC-binding domain of UvrB"/>
    <property type="match status" value="1"/>
</dbReference>
<evidence type="ECO:0000313" key="11">
    <source>
        <dbReference type="EMBL" id="ERP31147.1"/>
    </source>
</evidence>
<evidence type="ECO:0000259" key="9">
    <source>
        <dbReference type="PROSITE" id="PS50164"/>
    </source>
</evidence>
<keyword evidence="3 7" id="KW-0228">DNA excision</keyword>
<dbReference type="PROSITE" id="PS50165">
    <property type="entry name" value="UVRC"/>
    <property type="match status" value="1"/>
</dbReference>
<comment type="subunit">
    <text evidence="7">Interacts with UvrB in an incision complex.</text>
</comment>
<keyword evidence="4 7" id="KW-0267">Excision nuclease</keyword>
<proteinExistence type="inferred from homology"/>
<dbReference type="PROSITE" id="PS50151">
    <property type="entry name" value="UVR"/>
    <property type="match status" value="1"/>
</dbReference>
<evidence type="ECO:0000256" key="6">
    <source>
        <dbReference type="ARBA" id="ARBA00023236"/>
    </source>
</evidence>
<feature type="domain" description="UVR" evidence="8">
    <location>
        <begin position="201"/>
        <end position="236"/>
    </location>
</feature>
<dbReference type="SUPFAM" id="SSF47781">
    <property type="entry name" value="RuvA domain 2-like"/>
    <property type="match status" value="1"/>
</dbReference>
<dbReference type="Pfam" id="PF22920">
    <property type="entry name" value="UvrC_RNaseH"/>
    <property type="match status" value="1"/>
</dbReference>
<dbReference type="CDD" id="cd10434">
    <property type="entry name" value="GIY-YIG_UvrC_Cho"/>
    <property type="match status" value="1"/>
</dbReference>
<comment type="function">
    <text evidence="7">The UvrABC repair system catalyzes the recognition and processing of DNA lesions. UvrC both incises the 5' and 3' sides of the lesion. The N-terminal half is responsible for the 3' incision and the C-terminal half is responsible for the 5' incision.</text>
</comment>
<dbReference type="AlphaFoldDB" id="U7D7S7"/>
<dbReference type="PATRIC" id="fig|1313304.3.peg.1850"/>
<protein>
    <recommendedName>
        <fullName evidence="7">UvrABC system protein C</fullName>
        <shortName evidence="7">Protein UvrC</shortName>
    </recommendedName>
    <alternativeName>
        <fullName evidence="7">Excinuclease ABC subunit C</fullName>
    </alternativeName>
</protein>
<dbReference type="EMBL" id="ASJR01000018">
    <property type="protein sequence ID" value="ERP31147.1"/>
    <property type="molecule type" value="Genomic_DNA"/>
</dbReference>
<dbReference type="InterPro" id="IPR001162">
    <property type="entry name" value="UvrC_RNase_H_dom"/>
</dbReference>
<dbReference type="InterPro" id="IPR035901">
    <property type="entry name" value="GIY-YIG_endonuc_sf"/>
</dbReference>
<feature type="domain" description="GIY-YIG" evidence="9">
    <location>
        <begin position="13"/>
        <end position="90"/>
    </location>
</feature>
<dbReference type="GO" id="GO:0005737">
    <property type="term" value="C:cytoplasm"/>
    <property type="evidence" value="ECO:0007669"/>
    <property type="project" value="UniProtKB-SubCell"/>
</dbReference>
<dbReference type="Gene3D" id="4.10.860.10">
    <property type="entry name" value="UVR domain"/>
    <property type="match status" value="1"/>
</dbReference>
<dbReference type="RefSeq" id="WP_022637366.1">
    <property type="nucleotide sequence ID" value="NZ_ASJR01000018.1"/>
</dbReference>
<evidence type="ECO:0000259" key="8">
    <source>
        <dbReference type="PROSITE" id="PS50151"/>
    </source>
</evidence>
<dbReference type="PANTHER" id="PTHR30562:SF1">
    <property type="entry name" value="UVRABC SYSTEM PROTEIN C"/>
    <property type="match status" value="1"/>
</dbReference>
<accession>U7D7S7</accession>
<dbReference type="PANTHER" id="PTHR30562">
    <property type="entry name" value="UVRC/OXIDOREDUCTASE"/>
    <property type="match status" value="1"/>
</dbReference>
<dbReference type="InterPro" id="IPR038476">
    <property type="entry name" value="UvrC_RNase_H_dom_sf"/>
</dbReference>
<evidence type="ECO:0000256" key="5">
    <source>
        <dbReference type="ARBA" id="ARBA00023204"/>
    </source>
</evidence>
<dbReference type="InterPro" id="IPR010994">
    <property type="entry name" value="RuvA_2-like"/>
</dbReference>
<sequence length="598" mass="68928">MIDYESCKPDLPRLPGAYLFTQGETILYIGKANSIAQRVASYFSGRQERRHIPVMLRRADSIRWIVTENETEALVLEANLVKKHCPPYNIELKDDKHFPYIKITTYEPFPRICIVRSVTKDGAVYFGPFTEVTKLRRIVSLLRKSLRIRTCRRTISYHDNQRPCLNYSMGICSGPCNSHISHEEYAKSIDLVQSFFSGRRREVIARLTSQMKECSERRDYEKAALLRDRLQDIRSLTLRQGVDLKNPSLHCDVFASYVGATHSALTVMMIREGVIINQNNHIYGRDRWDGADLAMIVLDYYQRSMSRIPDEVLLAPEFEQDLHALSQWVETYQGGVTVKLPRRGEKYRLVQRCAKAARLYLSQKYLNEYPAIHEELAHVCQLPRTPKRIEAFDISNLGSSFAVAGMVHFFNGEPDKQYYRRYKIKSISGQNDFAMMMEVVHRRMARLAKAPADEVRPDLFLIDGGKGQLHSAMEALRDVPDPPMIISLAKKEEIIHSPYADKPIALSDGHPVRRLVERIRDEVHRFAITYHRKLRGRNVGRSLLEEVRGIGPQKARLLLRQYQSVQRIAACSPEELAQQPGITEANARDILQELREFL</sequence>
<name>U7D7S7_9BACT</name>
<dbReference type="Gene3D" id="3.30.420.340">
    <property type="entry name" value="UvrC, RNAse H endonuclease domain"/>
    <property type="match status" value="1"/>
</dbReference>
<dbReference type="GO" id="GO:0003677">
    <property type="term" value="F:DNA binding"/>
    <property type="evidence" value="ECO:0007669"/>
    <property type="project" value="UniProtKB-UniRule"/>
</dbReference>
<dbReference type="InterPro" id="IPR000305">
    <property type="entry name" value="GIY-YIG_endonuc"/>
</dbReference>
<keyword evidence="2 7" id="KW-0227">DNA damage</keyword>
<dbReference type="OrthoDB" id="9804933at2"/>
<dbReference type="Gene3D" id="1.10.150.20">
    <property type="entry name" value="5' to 3' exonuclease, C-terminal subdomain"/>
    <property type="match status" value="1"/>
</dbReference>
<dbReference type="InterPro" id="IPR036876">
    <property type="entry name" value="UVR_dom_sf"/>
</dbReference>
<dbReference type="NCBIfam" id="TIGR00194">
    <property type="entry name" value="uvrC"/>
    <property type="match status" value="1"/>
</dbReference>
<comment type="caution">
    <text evidence="11">The sequence shown here is derived from an EMBL/GenBank/DDBJ whole genome shotgun (WGS) entry which is preliminary data.</text>
</comment>
<feature type="domain" description="UvrC family homology region profile" evidence="10">
    <location>
        <begin position="300"/>
        <end position="476"/>
    </location>
</feature>
<dbReference type="GO" id="GO:0009380">
    <property type="term" value="C:excinuclease repair complex"/>
    <property type="evidence" value="ECO:0007669"/>
    <property type="project" value="InterPro"/>
</dbReference>
<dbReference type="eggNOG" id="COG0322">
    <property type="taxonomic scope" value="Bacteria"/>
</dbReference>
<dbReference type="Pfam" id="PF02151">
    <property type="entry name" value="UVR"/>
    <property type="match status" value="1"/>
</dbReference>
<evidence type="ECO:0000259" key="10">
    <source>
        <dbReference type="PROSITE" id="PS50165"/>
    </source>
</evidence>
<evidence type="ECO:0000256" key="4">
    <source>
        <dbReference type="ARBA" id="ARBA00022881"/>
    </source>
</evidence>
<dbReference type="Pfam" id="PF08459">
    <property type="entry name" value="UvrC_RNaseH_dom"/>
    <property type="match status" value="1"/>
</dbReference>
<dbReference type="GO" id="GO:0009432">
    <property type="term" value="P:SOS response"/>
    <property type="evidence" value="ECO:0007669"/>
    <property type="project" value="UniProtKB-UniRule"/>
</dbReference>
<dbReference type="InterPro" id="IPR050066">
    <property type="entry name" value="UvrABC_protein_C"/>
</dbReference>
<keyword evidence="1 7" id="KW-0963">Cytoplasm</keyword>
<reference evidence="11 12" key="1">
    <citation type="journal article" date="2013" name="Environ. Microbiol.">
        <title>Genome analysis of Chitinivibrio alkaliphilus gen. nov., sp. nov., a novel extremely haloalkaliphilic anaerobic chitinolytic bacterium from the candidate phylum Termite Group 3.</title>
        <authorList>
            <person name="Sorokin D.Y."/>
            <person name="Gumerov V.M."/>
            <person name="Rakitin A.L."/>
            <person name="Beletsky A.V."/>
            <person name="Damste J.S."/>
            <person name="Muyzer G."/>
            <person name="Mardanov A.V."/>
            <person name="Ravin N.V."/>
        </authorList>
    </citation>
    <scope>NUCLEOTIDE SEQUENCE [LARGE SCALE GENOMIC DNA]</scope>
    <source>
        <strain evidence="11 12">ACht1</strain>
    </source>
</reference>
<evidence type="ECO:0000256" key="1">
    <source>
        <dbReference type="ARBA" id="ARBA00022490"/>
    </source>
</evidence>
<organism evidence="11 12">
    <name type="scientific">Chitinivibrio alkaliphilus ACht1</name>
    <dbReference type="NCBI Taxonomy" id="1313304"/>
    <lineage>
        <taxon>Bacteria</taxon>
        <taxon>Pseudomonadati</taxon>
        <taxon>Fibrobacterota</taxon>
        <taxon>Chitinivibrionia</taxon>
        <taxon>Chitinivibrionales</taxon>
        <taxon>Chitinivibrionaceae</taxon>
        <taxon>Chitinivibrio</taxon>
    </lineage>
</organism>
<dbReference type="Proteomes" id="UP000017148">
    <property type="component" value="Unassembled WGS sequence"/>
</dbReference>
<keyword evidence="6 7" id="KW-0742">SOS response</keyword>
<comment type="subcellular location">
    <subcellularLocation>
        <location evidence="7">Cytoplasm</location>
    </subcellularLocation>
</comment>
<gene>
    <name evidence="7" type="primary">uvrC</name>
    <name evidence="11" type="ORF">CALK_1945</name>
</gene>
<dbReference type="InterPro" id="IPR004791">
    <property type="entry name" value="UvrC"/>
</dbReference>
<dbReference type="FunFam" id="3.40.1440.10:FF:000001">
    <property type="entry name" value="UvrABC system protein C"/>
    <property type="match status" value="1"/>
</dbReference>
<comment type="similarity">
    <text evidence="7">Belongs to the UvrC family.</text>
</comment>
<keyword evidence="5 7" id="KW-0234">DNA repair</keyword>
<dbReference type="PROSITE" id="PS50164">
    <property type="entry name" value="GIY_YIG"/>
    <property type="match status" value="1"/>
</dbReference>
<dbReference type="SUPFAM" id="SSF82771">
    <property type="entry name" value="GIY-YIG endonuclease"/>
    <property type="match status" value="1"/>
</dbReference>
<dbReference type="InterPro" id="IPR001943">
    <property type="entry name" value="UVR_dom"/>
</dbReference>
<evidence type="ECO:0000313" key="12">
    <source>
        <dbReference type="Proteomes" id="UP000017148"/>
    </source>
</evidence>
<dbReference type="GO" id="GO:0009381">
    <property type="term" value="F:excinuclease ABC activity"/>
    <property type="evidence" value="ECO:0007669"/>
    <property type="project" value="UniProtKB-UniRule"/>
</dbReference>
<evidence type="ECO:0000256" key="3">
    <source>
        <dbReference type="ARBA" id="ARBA00022769"/>
    </source>
</evidence>
<evidence type="ECO:0000256" key="2">
    <source>
        <dbReference type="ARBA" id="ARBA00022763"/>
    </source>
</evidence>
<dbReference type="GO" id="GO:0006289">
    <property type="term" value="P:nucleotide-excision repair"/>
    <property type="evidence" value="ECO:0007669"/>
    <property type="project" value="UniProtKB-UniRule"/>
</dbReference>
<dbReference type="HAMAP" id="MF_00203">
    <property type="entry name" value="UvrC"/>
    <property type="match status" value="1"/>
</dbReference>
<keyword evidence="12" id="KW-1185">Reference proteome</keyword>
<dbReference type="Pfam" id="PF14520">
    <property type="entry name" value="HHH_5"/>
    <property type="match status" value="1"/>
</dbReference>
<dbReference type="SMART" id="SM00465">
    <property type="entry name" value="GIYc"/>
    <property type="match status" value="1"/>
</dbReference>
<evidence type="ECO:0000256" key="7">
    <source>
        <dbReference type="HAMAP-Rule" id="MF_00203"/>
    </source>
</evidence>